<name>A0A6A6HYV1_9PLEO</name>
<sequence>MLSALRRSSCAPVLRLLLGGRDDEPKQSARRNYRCSFFPLCRASVPGALDAGGKPQPDGLVWGRGEEYVGSVAFFFAAGGLAVSKNKCETEDEVFDARMGAQEIFAGQHVTGALRAWDGRGGFYECSTLPPRGWQ</sequence>
<reference evidence="1" key="1">
    <citation type="journal article" date="2020" name="Stud. Mycol.">
        <title>101 Dothideomycetes genomes: a test case for predicting lifestyles and emergence of pathogens.</title>
        <authorList>
            <person name="Haridas S."/>
            <person name="Albert R."/>
            <person name="Binder M."/>
            <person name="Bloem J."/>
            <person name="Labutti K."/>
            <person name="Salamov A."/>
            <person name="Andreopoulos B."/>
            <person name="Baker S."/>
            <person name="Barry K."/>
            <person name="Bills G."/>
            <person name="Bluhm B."/>
            <person name="Cannon C."/>
            <person name="Castanera R."/>
            <person name="Culley D."/>
            <person name="Daum C."/>
            <person name="Ezra D."/>
            <person name="Gonzalez J."/>
            <person name="Henrissat B."/>
            <person name="Kuo A."/>
            <person name="Liang C."/>
            <person name="Lipzen A."/>
            <person name="Lutzoni F."/>
            <person name="Magnuson J."/>
            <person name="Mondo S."/>
            <person name="Nolan M."/>
            <person name="Ohm R."/>
            <person name="Pangilinan J."/>
            <person name="Park H.-J."/>
            <person name="Ramirez L."/>
            <person name="Alfaro M."/>
            <person name="Sun H."/>
            <person name="Tritt A."/>
            <person name="Yoshinaga Y."/>
            <person name="Zwiers L.-H."/>
            <person name="Turgeon B."/>
            <person name="Goodwin S."/>
            <person name="Spatafora J."/>
            <person name="Crous P."/>
            <person name="Grigoriev I."/>
        </authorList>
    </citation>
    <scope>NUCLEOTIDE SEQUENCE</scope>
    <source>
        <strain evidence="1">CBS 122368</strain>
    </source>
</reference>
<dbReference type="AlphaFoldDB" id="A0A6A6HYV1"/>
<keyword evidence="2" id="KW-1185">Reference proteome</keyword>
<organism evidence="1 2">
    <name type="scientific">Trematosphaeria pertusa</name>
    <dbReference type="NCBI Taxonomy" id="390896"/>
    <lineage>
        <taxon>Eukaryota</taxon>
        <taxon>Fungi</taxon>
        <taxon>Dikarya</taxon>
        <taxon>Ascomycota</taxon>
        <taxon>Pezizomycotina</taxon>
        <taxon>Dothideomycetes</taxon>
        <taxon>Pleosporomycetidae</taxon>
        <taxon>Pleosporales</taxon>
        <taxon>Massarineae</taxon>
        <taxon>Trematosphaeriaceae</taxon>
        <taxon>Trematosphaeria</taxon>
    </lineage>
</organism>
<accession>A0A6A6HYV1</accession>
<evidence type="ECO:0000313" key="1">
    <source>
        <dbReference type="EMBL" id="KAF2242530.1"/>
    </source>
</evidence>
<dbReference type="EMBL" id="ML987207">
    <property type="protein sequence ID" value="KAF2242530.1"/>
    <property type="molecule type" value="Genomic_DNA"/>
</dbReference>
<proteinExistence type="predicted"/>
<dbReference type="Proteomes" id="UP000800094">
    <property type="component" value="Unassembled WGS sequence"/>
</dbReference>
<gene>
    <name evidence="1" type="ORF">BU26DRAFT_128104</name>
</gene>
<protein>
    <submittedName>
        <fullName evidence="1">Uncharacterized protein</fullName>
    </submittedName>
</protein>
<dbReference type="GeneID" id="54572937"/>
<evidence type="ECO:0000313" key="2">
    <source>
        <dbReference type="Proteomes" id="UP000800094"/>
    </source>
</evidence>
<dbReference type="RefSeq" id="XP_033677534.1">
    <property type="nucleotide sequence ID" value="XM_033819607.1"/>
</dbReference>